<protein>
    <submittedName>
        <fullName evidence="10">Glycerol-3-phosphate acyltransferase</fullName>
    </submittedName>
</protein>
<dbReference type="SMART" id="SM01207">
    <property type="entry name" value="G3P_acyltransf"/>
    <property type="match status" value="1"/>
</dbReference>
<dbReference type="Pfam" id="PF02660">
    <property type="entry name" value="G3P_acyltransf"/>
    <property type="match status" value="1"/>
</dbReference>
<evidence type="ECO:0000313" key="10">
    <source>
        <dbReference type="EMBL" id="HEF64180.1"/>
    </source>
</evidence>
<evidence type="ECO:0000256" key="9">
    <source>
        <dbReference type="ARBA" id="ARBA00023264"/>
    </source>
</evidence>
<gene>
    <name evidence="10" type="ORF">ENP47_00985</name>
</gene>
<evidence type="ECO:0000256" key="2">
    <source>
        <dbReference type="ARBA" id="ARBA00022516"/>
    </source>
</evidence>
<dbReference type="GO" id="GO:0005886">
    <property type="term" value="C:plasma membrane"/>
    <property type="evidence" value="ECO:0007669"/>
    <property type="project" value="InterPro"/>
</dbReference>
<keyword evidence="6" id="KW-0443">Lipid metabolism</keyword>
<dbReference type="EMBL" id="DSJL01000001">
    <property type="protein sequence ID" value="HEF64180.1"/>
    <property type="molecule type" value="Genomic_DNA"/>
</dbReference>
<proteinExistence type="predicted"/>
<accession>A0A7C1FZ17</accession>
<evidence type="ECO:0000256" key="3">
    <source>
        <dbReference type="ARBA" id="ARBA00022679"/>
    </source>
</evidence>
<evidence type="ECO:0000256" key="4">
    <source>
        <dbReference type="ARBA" id="ARBA00022692"/>
    </source>
</evidence>
<keyword evidence="2" id="KW-0444">Lipid biosynthesis</keyword>
<organism evidence="10">
    <name type="scientific">Thermomicrobium roseum</name>
    <dbReference type="NCBI Taxonomy" id="500"/>
    <lineage>
        <taxon>Bacteria</taxon>
        <taxon>Pseudomonadati</taxon>
        <taxon>Thermomicrobiota</taxon>
        <taxon>Thermomicrobia</taxon>
        <taxon>Thermomicrobiales</taxon>
        <taxon>Thermomicrobiaceae</taxon>
        <taxon>Thermomicrobium</taxon>
    </lineage>
</organism>
<dbReference type="PANTHER" id="PTHR30309:SF0">
    <property type="entry name" value="GLYCEROL-3-PHOSPHATE ACYLTRANSFERASE-RELATED"/>
    <property type="match status" value="1"/>
</dbReference>
<dbReference type="GO" id="GO:0043772">
    <property type="term" value="F:acyl-phosphate glycerol-3-phosphate acyltransferase activity"/>
    <property type="evidence" value="ECO:0007669"/>
    <property type="project" value="InterPro"/>
</dbReference>
<dbReference type="PANTHER" id="PTHR30309">
    <property type="entry name" value="INNER MEMBRANE PROTEIN YGIH"/>
    <property type="match status" value="1"/>
</dbReference>
<evidence type="ECO:0000256" key="1">
    <source>
        <dbReference type="ARBA" id="ARBA00022475"/>
    </source>
</evidence>
<keyword evidence="4" id="KW-0812">Transmembrane</keyword>
<dbReference type="InterPro" id="IPR003811">
    <property type="entry name" value="G3P_acylTferase_PlsY"/>
</dbReference>
<dbReference type="GO" id="GO:0008654">
    <property type="term" value="P:phospholipid biosynthetic process"/>
    <property type="evidence" value="ECO:0007669"/>
    <property type="project" value="UniProtKB-KW"/>
</dbReference>
<keyword evidence="9" id="KW-1208">Phospholipid metabolism</keyword>
<evidence type="ECO:0000256" key="7">
    <source>
        <dbReference type="ARBA" id="ARBA00023136"/>
    </source>
</evidence>
<keyword evidence="8" id="KW-0594">Phospholipid biosynthesis</keyword>
<name>A0A7C1FZ17_THERO</name>
<keyword evidence="3 10" id="KW-0808">Transferase</keyword>
<keyword evidence="7" id="KW-0472">Membrane</keyword>
<evidence type="ECO:0000256" key="5">
    <source>
        <dbReference type="ARBA" id="ARBA00022989"/>
    </source>
</evidence>
<evidence type="ECO:0000256" key="6">
    <source>
        <dbReference type="ARBA" id="ARBA00023098"/>
    </source>
</evidence>
<evidence type="ECO:0000256" key="8">
    <source>
        <dbReference type="ARBA" id="ARBA00023209"/>
    </source>
</evidence>
<reference evidence="10" key="1">
    <citation type="journal article" date="2020" name="mSystems">
        <title>Genome- and Community-Level Interaction Insights into Carbon Utilization and Element Cycling Functions of Hydrothermarchaeota in Hydrothermal Sediment.</title>
        <authorList>
            <person name="Zhou Z."/>
            <person name="Liu Y."/>
            <person name="Xu W."/>
            <person name="Pan J."/>
            <person name="Luo Z.H."/>
            <person name="Li M."/>
        </authorList>
    </citation>
    <scope>NUCLEOTIDE SEQUENCE [LARGE SCALE GENOMIC DNA]</scope>
    <source>
        <strain evidence="10">SpSt-222</strain>
    </source>
</reference>
<keyword evidence="5" id="KW-1133">Transmembrane helix</keyword>
<keyword evidence="1" id="KW-1003">Cell membrane</keyword>
<sequence>MDTIVLLVTGFLLGSIPTAQIAAYLLAGIDLRERFPTISGSGVYYAVARWAIVPVGLVDVTKGGLAAYLPYQFGGGAGMAVACGLAAVIGHNWSPWLGFRGGRGLSPFMGMLLVVFPAGVLVLLAALAVGRLVGRTPVLALLGLAVLPGVIIFSGGSDAALRGSIGMLLITVLKRLEANRRKLPRDPALRREVLWRRFWYDRDEEQWPPEVEE</sequence>
<dbReference type="AlphaFoldDB" id="A0A7C1FZ17"/>
<comment type="caution">
    <text evidence="10">The sequence shown here is derived from an EMBL/GenBank/DDBJ whole genome shotgun (WGS) entry which is preliminary data.</text>
</comment>
<keyword evidence="10" id="KW-0012">Acyltransferase</keyword>